<comment type="caution">
    <text evidence="2">The sequence shown here is derived from an EMBL/GenBank/DDBJ whole genome shotgun (WGS) entry which is preliminary data.</text>
</comment>
<dbReference type="Proteomes" id="UP001597342">
    <property type="component" value="Unassembled WGS sequence"/>
</dbReference>
<feature type="domain" description="YdhG-like" evidence="1">
    <location>
        <begin position="40"/>
        <end position="127"/>
    </location>
</feature>
<reference evidence="3" key="1">
    <citation type="journal article" date="2019" name="Int. J. Syst. Evol. Microbiol.">
        <title>The Global Catalogue of Microorganisms (GCM) 10K type strain sequencing project: providing services to taxonomists for standard genome sequencing and annotation.</title>
        <authorList>
            <consortium name="The Broad Institute Genomics Platform"/>
            <consortium name="The Broad Institute Genome Sequencing Center for Infectious Disease"/>
            <person name="Wu L."/>
            <person name="Ma J."/>
        </authorList>
    </citation>
    <scope>NUCLEOTIDE SEQUENCE [LARGE SCALE GENOMIC DNA]</scope>
    <source>
        <strain evidence="3">JCM 3389</strain>
    </source>
</reference>
<evidence type="ECO:0000313" key="2">
    <source>
        <dbReference type="EMBL" id="MFD2099251.1"/>
    </source>
</evidence>
<dbReference type="EMBL" id="JBHUHU010000001">
    <property type="protein sequence ID" value="MFD2099251.1"/>
    <property type="molecule type" value="Genomic_DNA"/>
</dbReference>
<protein>
    <submittedName>
        <fullName evidence="2">DUF1801 domain-containing protein</fullName>
    </submittedName>
</protein>
<dbReference type="SUPFAM" id="SSF159888">
    <property type="entry name" value="YdhG-like"/>
    <property type="match status" value="1"/>
</dbReference>
<accession>A0ABW4XXC8</accession>
<dbReference type="Gene3D" id="3.90.1150.200">
    <property type="match status" value="1"/>
</dbReference>
<evidence type="ECO:0000259" key="1">
    <source>
        <dbReference type="Pfam" id="PF08818"/>
    </source>
</evidence>
<proteinExistence type="predicted"/>
<dbReference type="Pfam" id="PF08818">
    <property type="entry name" value="DUF1801"/>
    <property type="match status" value="1"/>
</dbReference>
<keyword evidence="3" id="KW-1185">Reference proteome</keyword>
<name>A0ABW4XXC8_9FLAO</name>
<evidence type="ECO:0000313" key="3">
    <source>
        <dbReference type="Proteomes" id="UP001597342"/>
    </source>
</evidence>
<gene>
    <name evidence="2" type="ORF">ACFSJE_05660</name>
</gene>
<sequence>MGLRDVIFDWSFELLFSPFMNAEIATYNAQQTASDELITNALAVIIDQELTEAESKIWHGHPVWFLSENPIVGYSKQKQGVRLMFWSGASFDEDDLNVKGKKFKDASIFYTDVAEIDESKLRSWLQKSKKIQWDYKNIVKRKGRLERLHV</sequence>
<dbReference type="InterPro" id="IPR014922">
    <property type="entry name" value="YdhG-like"/>
</dbReference>
<organism evidence="2 3">
    <name type="scientific">Flagellimonas iocasae</name>
    <dbReference type="NCBI Taxonomy" id="2055905"/>
    <lineage>
        <taxon>Bacteria</taxon>
        <taxon>Pseudomonadati</taxon>
        <taxon>Bacteroidota</taxon>
        <taxon>Flavobacteriia</taxon>
        <taxon>Flavobacteriales</taxon>
        <taxon>Flavobacteriaceae</taxon>
        <taxon>Flagellimonas</taxon>
    </lineage>
</organism>
<dbReference type="RefSeq" id="WP_379829998.1">
    <property type="nucleotide sequence ID" value="NZ_JBHUHU010000001.1"/>
</dbReference>